<reference evidence="4" key="1">
    <citation type="journal article" date="2015" name="Genome Announc.">
        <title>Genome sequence of the AIDS-associated pathogen Penicillium marneffei (ATCC18224) and its near taxonomic relative Talaromyces stipitatus (ATCC10500).</title>
        <authorList>
            <person name="Nierman W.C."/>
            <person name="Fedorova-Abrams N.D."/>
            <person name="Andrianopoulos A."/>
        </authorList>
    </citation>
    <scope>NUCLEOTIDE SEQUENCE [LARGE SCALE GENOMIC DNA]</scope>
    <source>
        <strain evidence="4">ATCC 10500 / CBS 375.48 / QM 6759 / NRRL 1006</strain>
    </source>
</reference>
<keyword evidence="4" id="KW-1185">Reference proteome</keyword>
<evidence type="ECO:0000256" key="2">
    <source>
        <dbReference type="SAM" id="Phobius"/>
    </source>
</evidence>
<proteinExistence type="predicted"/>
<dbReference type="HOGENOM" id="CLU_047267_0_0_1"/>
<dbReference type="OMA" id="DQPVGFN"/>
<dbReference type="EMBL" id="EQ962659">
    <property type="protein sequence ID" value="EED13041.1"/>
    <property type="molecule type" value="Genomic_DNA"/>
</dbReference>
<feature type="compositionally biased region" description="Low complexity" evidence="1">
    <location>
        <begin position="158"/>
        <end position="177"/>
    </location>
</feature>
<dbReference type="PANTHER" id="PTHR28077:SF1">
    <property type="entry name" value="INOSITOL PHOSPHORYLCERAMIDE SYNTHASE REGULATORY SUBUNIT KEI1"/>
    <property type="match status" value="1"/>
</dbReference>
<feature type="transmembrane region" description="Helical" evidence="2">
    <location>
        <begin position="88"/>
        <end position="112"/>
    </location>
</feature>
<dbReference type="RefSeq" id="XP_002487152.1">
    <property type="nucleotide sequence ID" value="XM_002487107.1"/>
</dbReference>
<evidence type="ECO:0000313" key="4">
    <source>
        <dbReference type="Proteomes" id="UP000001745"/>
    </source>
</evidence>
<dbReference type="PhylomeDB" id="B8MRE6"/>
<keyword evidence="2" id="KW-0812">Transmembrane</keyword>
<dbReference type="GO" id="GO:0070916">
    <property type="term" value="C:inositol phosphoceramide synthase complex"/>
    <property type="evidence" value="ECO:0007669"/>
    <property type="project" value="TreeGrafter"/>
</dbReference>
<gene>
    <name evidence="3" type="ORF">TSTA_055430</name>
</gene>
<dbReference type="AlphaFoldDB" id="B8MRE6"/>
<feature type="compositionally biased region" description="Basic and acidic residues" evidence="1">
    <location>
        <begin position="310"/>
        <end position="323"/>
    </location>
</feature>
<feature type="transmembrane region" description="Helical" evidence="2">
    <location>
        <begin position="58"/>
        <end position="76"/>
    </location>
</feature>
<sequence length="367" mass="39658">MALRIFRIPRPQRFLCVLSLQTGASLITLSLLLNKISGLYGLLALLTGYHLSPIQLSMYMYSLAALALAVLLFPHIRKQTPLHCLGLAWLYFFDTVINAAYTAAFGVTWFLVVSQHTHNAPTTSGPGSTIDDTSGFTSPKYNVSSVHIPGPGDDSGITADPAASPAGMAAGAPTGTPSLGDGIKQPESLESIIMISILLLIRLYFVLVMFAFARQTLRQKLLNASQPSYNQLPTHSRATSVATVASAPDIDREPFLPHTPEGQGWQGTLGRAMISVFKNYWLAPESPEVEDASWMKGFGRSLHSHSHSHSRNDSSFEGLSERERRRRSGTGPPKPSQSVLQAAALMQPIGGEGGNAGVDLQDLNEHR</sequence>
<protein>
    <submittedName>
        <fullName evidence="3">Uncharacterized protein</fullName>
    </submittedName>
</protein>
<dbReference type="OrthoDB" id="3338076at2759"/>
<dbReference type="GO" id="GO:0000139">
    <property type="term" value="C:Golgi membrane"/>
    <property type="evidence" value="ECO:0007669"/>
    <property type="project" value="TreeGrafter"/>
</dbReference>
<feature type="region of interest" description="Disordered" evidence="1">
    <location>
        <begin position="301"/>
        <end position="367"/>
    </location>
</feature>
<keyword evidence="2" id="KW-1133">Transmembrane helix</keyword>
<organism evidence="3 4">
    <name type="scientific">Talaromyces stipitatus (strain ATCC 10500 / CBS 375.48 / QM 6759 / NRRL 1006)</name>
    <name type="common">Penicillium stipitatum</name>
    <dbReference type="NCBI Taxonomy" id="441959"/>
    <lineage>
        <taxon>Eukaryota</taxon>
        <taxon>Fungi</taxon>
        <taxon>Dikarya</taxon>
        <taxon>Ascomycota</taxon>
        <taxon>Pezizomycotina</taxon>
        <taxon>Eurotiomycetes</taxon>
        <taxon>Eurotiomycetidae</taxon>
        <taxon>Eurotiales</taxon>
        <taxon>Trichocomaceae</taxon>
        <taxon>Talaromyces</taxon>
        <taxon>Talaromyces sect. Talaromyces</taxon>
    </lineage>
</organism>
<name>B8MRE6_TALSN</name>
<keyword evidence="2" id="KW-0472">Membrane</keyword>
<dbReference type="GO" id="GO:0006673">
    <property type="term" value="P:inositol phosphoceramide metabolic process"/>
    <property type="evidence" value="ECO:0007669"/>
    <property type="project" value="InterPro"/>
</dbReference>
<evidence type="ECO:0000313" key="3">
    <source>
        <dbReference type="EMBL" id="EED13041.1"/>
    </source>
</evidence>
<accession>B8MRE6</accession>
<dbReference type="PANTHER" id="PTHR28077">
    <property type="entry name" value="INOSITOL PHOSPHORYLCERAMIDE SYNTHASE REGULATORY SUBUNIT KEI1"/>
    <property type="match status" value="1"/>
</dbReference>
<dbReference type="STRING" id="441959.B8MRE6"/>
<dbReference type="VEuPathDB" id="FungiDB:TSTA_055430"/>
<feature type="region of interest" description="Disordered" evidence="1">
    <location>
        <begin position="154"/>
        <end position="182"/>
    </location>
</feature>
<feature type="transmembrane region" description="Helical" evidence="2">
    <location>
        <begin position="192"/>
        <end position="213"/>
    </location>
</feature>
<dbReference type="GO" id="GO:0070917">
    <property type="term" value="F:inositol phosphoceramide synthase regulator activity"/>
    <property type="evidence" value="ECO:0007669"/>
    <property type="project" value="InterPro"/>
</dbReference>
<dbReference type="Proteomes" id="UP000001745">
    <property type="component" value="Unassembled WGS sequence"/>
</dbReference>
<dbReference type="eggNOG" id="ENOG502RTPU">
    <property type="taxonomic scope" value="Eukaryota"/>
</dbReference>
<dbReference type="InterPro" id="IPR013862">
    <property type="entry name" value="Kei1"/>
</dbReference>
<dbReference type="InParanoid" id="B8MRE6"/>
<dbReference type="GeneID" id="8102236"/>
<dbReference type="Pfam" id="PF08552">
    <property type="entry name" value="Kei1"/>
    <property type="match status" value="1"/>
</dbReference>
<evidence type="ECO:0000256" key="1">
    <source>
        <dbReference type="SAM" id="MobiDB-lite"/>
    </source>
</evidence>